<dbReference type="GO" id="GO:0006465">
    <property type="term" value="P:signal peptide processing"/>
    <property type="evidence" value="ECO:0007669"/>
    <property type="project" value="InterPro"/>
</dbReference>
<dbReference type="Gene3D" id="2.10.109.10">
    <property type="entry name" value="Umud Fragment, subunit A"/>
    <property type="match status" value="1"/>
</dbReference>
<dbReference type="InterPro" id="IPR019757">
    <property type="entry name" value="Pept_S26A_signal_pept_1_Lys-AS"/>
</dbReference>
<dbReference type="InterPro" id="IPR000223">
    <property type="entry name" value="Pept_S26A_signal_pept_1"/>
</dbReference>
<evidence type="ECO:0000256" key="2">
    <source>
        <dbReference type="ARBA" id="ARBA00009370"/>
    </source>
</evidence>
<dbReference type="CDD" id="cd06530">
    <property type="entry name" value="S26_SPase_I"/>
    <property type="match status" value="1"/>
</dbReference>
<dbReference type="PROSITE" id="PS00760">
    <property type="entry name" value="SPASE_I_2"/>
    <property type="match status" value="1"/>
</dbReference>
<reference evidence="8 9" key="1">
    <citation type="submission" date="2017-09" db="EMBL/GenBank/DDBJ databases">
        <title>Depth-based differentiation of microbial function through sediment-hosted aquifers and enrichment of novel symbionts in the deep terrestrial subsurface.</title>
        <authorList>
            <person name="Probst A.J."/>
            <person name="Ladd B."/>
            <person name="Jarett J.K."/>
            <person name="Geller-Mcgrath D.E."/>
            <person name="Sieber C.M."/>
            <person name="Emerson J.B."/>
            <person name="Anantharaman K."/>
            <person name="Thomas B.C."/>
            <person name="Malmstrom R."/>
            <person name="Stieglmeier M."/>
            <person name="Klingl A."/>
            <person name="Woyke T."/>
            <person name="Ryan C.M."/>
            <person name="Banfield J.F."/>
        </authorList>
    </citation>
    <scope>NUCLEOTIDE SEQUENCE [LARGE SCALE GENOMIC DNA]</scope>
    <source>
        <strain evidence="8">CG11_big_fil_rev_8_21_14_0_20_44_10</strain>
    </source>
</reference>
<dbReference type="PANTHER" id="PTHR43390:SF1">
    <property type="entry name" value="CHLOROPLAST PROCESSING PEPTIDASE"/>
    <property type="match status" value="1"/>
</dbReference>
<dbReference type="NCBIfam" id="TIGR02227">
    <property type="entry name" value="sigpep_I_bact"/>
    <property type="match status" value="1"/>
</dbReference>
<evidence type="ECO:0000256" key="3">
    <source>
        <dbReference type="ARBA" id="ARBA00013208"/>
    </source>
</evidence>
<feature type="transmembrane region" description="Helical" evidence="6">
    <location>
        <begin position="6"/>
        <end position="29"/>
    </location>
</feature>
<comment type="caution">
    <text evidence="8">The sequence shown here is derived from an EMBL/GenBank/DDBJ whole genome shotgun (WGS) entry which is preliminary data.</text>
</comment>
<dbReference type="GO" id="GO:0009003">
    <property type="term" value="F:signal peptidase activity"/>
    <property type="evidence" value="ECO:0007669"/>
    <property type="project" value="UniProtKB-EC"/>
</dbReference>
<evidence type="ECO:0000259" key="7">
    <source>
        <dbReference type="Pfam" id="PF10502"/>
    </source>
</evidence>
<proteinExistence type="inferred from homology"/>
<dbReference type="InterPro" id="IPR036286">
    <property type="entry name" value="LexA/Signal_pep-like_sf"/>
</dbReference>
<keyword evidence="4 6" id="KW-0378">Hydrolase</keyword>
<accession>A0A2H0KR35</accession>
<dbReference type="PANTHER" id="PTHR43390">
    <property type="entry name" value="SIGNAL PEPTIDASE I"/>
    <property type="match status" value="1"/>
</dbReference>
<evidence type="ECO:0000256" key="5">
    <source>
        <dbReference type="PIRSR" id="PIRSR600223-1"/>
    </source>
</evidence>
<feature type="active site" evidence="5">
    <location>
        <position position="82"/>
    </location>
</feature>
<dbReference type="InterPro" id="IPR019533">
    <property type="entry name" value="Peptidase_S26"/>
</dbReference>
<keyword evidence="6" id="KW-1133">Transmembrane helix</keyword>
<dbReference type="Pfam" id="PF10502">
    <property type="entry name" value="Peptidase_S26"/>
    <property type="match status" value="1"/>
</dbReference>
<evidence type="ECO:0000256" key="6">
    <source>
        <dbReference type="RuleBase" id="RU362042"/>
    </source>
</evidence>
<dbReference type="GO" id="GO:0016020">
    <property type="term" value="C:membrane"/>
    <property type="evidence" value="ECO:0007669"/>
    <property type="project" value="UniProtKB-SubCell"/>
</dbReference>
<name>A0A2H0KR35_9BACT</name>
<protein>
    <recommendedName>
        <fullName evidence="3 6">Signal peptidase I</fullName>
        <ecNumber evidence="3 6">3.4.21.89</ecNumber>
    </recommendedName>
</protein>
<dbReference type="InterPro" id="IPR019758">
    <property type="entry name" value="Pept_S26A_signal_pept_1_CS"/>
</dbReference>
<dbReference type="PRINTS" id="PR00727">
    <property type="entry name" value="LEADERPTASE"/>
</dbReference>
<evidence type="ECO:0000256" key="1">
    <source>
        <dbReference type="ARBA" id="ARBA00000677"/>
    </source>
</evidence>
<dbReference type="EC" id="3.4.21.89" evidence="3 6"/>
<comment type="catalytic activity">
    <reaction evidence="1 6">
        <text>Cleavage of hydrophobic, N-terminal signal or leader sequences from secreted and periplasmic proteins.</text>
        <dbReference type="EC" id="3.4.21.89"/>
    </reaction>
</comment>
<dbReference type="PROSITE" id="PS00761">
    <property type="entry name" value="SPASE_I_3"/>
    <property type="match status" value="1"/>
</dbReference>
<comment type="similarity">
    <text evidence="2 6">Belongs to the peptidase S26 family.</text>
</comment>
<gene>
    <name evidence="8" type="primary">lepB</name>
    <name evidence="8" type="ORF">COV85_01080</name>
</gene>
<dbReference type="AlphaFoldDB" id="A0A2H0KR35"/>
<dbReference type="Proteomes" id="UP000231550">
    <property type="component" value="Unassembled WGS sequence"/>
</dbReference>
<feature type="domain" description="Peptidase S26" evidence="7">
    <location>
        <begin position="9"/>
        <end position="169"/>
    </location>
</feature>
<comment type="subcellular location">
    <subcellularLocation>
        <location evidence="6">Membrane</location>
        <topology evidence="6">Single-pass type II membrane protein</topology>
    </subcellularLocation>
</comment>
<organism evidence="8 9">
    <name type="scientific">Candidatus Portnoybacteria bacterium CG11_big_fil_rev_8_21_14_0_20_44_10</name>
    <dbReference type="NCBI Taxonomy" id="1974818"/>
    <lineage>
        <taxon>Bacteria</taxon>
        <taxon>Candidatus Portnoyibacteriota</taxon>
    </lineage>
</organism>
<evidence type="ECO:0000256" key="4">
    <source>
        <dbReference type="ARBA" id="ARBA00022801"/>
    </source>
</evidence>
<dbReference type="EMBL" id="PCVN01000030">
    <property type="protein sequence ID" value="PIQ74621.1"/>
    <property type="molecule type" value="Genomic_DNA"/>
</dbReference>
<keyword evidence="6" id="KW-0645">Protease</keyword>
<evidence type="ECO:0000313" key="8">
    <source>
        <dbReference type="EMBL" id="PIQ74621.1"/>
    </source>
</evidence>
<dbReference type="GO" id="GO:0004252">
    <property type="term" value="F:serine-type endopeptidase activity"/>
    <property type="evidence" value="ECO:0007669"/>
    <property type="project" value="InterPro"/>
</dbReference>
<sequence length="182" mass="20723">MRGFFLFLWETIKIVLVSVLIVVPIRYFVVQPFFVKGASMEPGFDDGHYLIINEISYRFEAPKRGDVIVFRYPLGPSQYYIKRIIGLPGETVEIADGGIIIYNQQHPSGLALEENYLAVGQKTIGDLKMTLKNTEYFVLGDNRDASSDSRRWGPVGKDFIIGRAWVRAWPPDRLTVFAAPNY</sequence>
<keyword evidence="6" id="KW-0472">Membrane</keyword>
<dbReference type="SUPFAM" id="SSF51306">
    <property type="entry name" value="LexA/Signal peptidase"/>
    <property type="match status" value="1"/>
</dbReference>
<keyword evidence="6" id="KW-0812">Transmembrane</keyword>
<evidence type="ECO:0000313" key="9">
    <source>
        <dbReference type="Proteomes" id="UP000231550"/>
    </source>
</evidence>
<feature type="active site" evidence="5">
    <location>
        <position position="39"/>
    </location>
</feature>